<dbReference type="EMBL" id="CAIJ01000068">
    <property type="protein sequence ID" value="CCI01110.1"/>
    <property type="molecule type" value="Genomic_DNA"/>
</dbReference>
<gene>
    <name evidence="1" type="ORF">MICAC_160008</name>
</gene>
<name>I4FZJ9_MICAE</name>
<proteinExistence type="predicted"/>
<accession>I4FZJ9</accession>
<evidence type="ECO:0000313" key="1">
    <source>
        <dbReference type="EMBL" id="CCI01110.1"/>
    </source>
</evidence>
<evidence type="ECO:0000313" key="2">
    <source>
        <dbReference type="Proteomes" id="UP000003480"/>
    </source>
</evidence>
<dbReference type="HOGENOM" id="CLU_3202022_0_0_3"/>
<comment type="caution">
    <text evidence="1">The sequence shown here is derived from an EMBL/GenBank/DDBJ whole genome shotgun (WGS) entry which is preliminary data.</text>
</comment>
<organism evidence="1 2">
    <name type="scientific">Microcystis aeruginosa PCC 9443</name>
    <dbReference type="NCBI Taxonomy" id="1160281"/>
    <lineage>
        <taxon>Bacteria</taxon>
        <taxon>Bacillati</taxon>
        <taxon>Cyanobacteriota</taxon>
        <taxon>Cyanophyceae</taxon>
        <taxon>Oscillatoriophycideae</taxon>
        <taxon>Chroococcales</taxon>
        <taxon>Microcystaceae</taxon>
        <taxon>Microcystis</taxon>
    </lineage>
</organism>
<dbReference type="AlphaFoldDB" id="I4FZJ9"/>
<sequence length="45" mass="5068">MKNLTSLTGDLATDALTTAEDSEYFWQPNLFNHTFVVSWADTSID</sequence>
<protein>
    <submittedName>
        <fullName evidence="1">Uncharacterized protein</fullName>
    </submittedName>
</protein>
<reference evidence="1 2" key="1">
    <citation type="submission" date="2012-04" db="EMBL/GenBank/DDBJ databases">
        <authorList>
            <person name="Genoscope - CEA"/>
        </authorList>
    </citation>
    <scope>NUCLEOTIDE SEQUENCE [LARGE SCALE GENOMIC DNA]</scope>
    <source>
        <strain evidence="1 2">9443</strain>
    </source>
</reference>
<dbReference type="Proteomes" id="UP000003480">
    <property type="component" value="Unassembled WGS sequence"/>
</dbReference>